<dbReference type="GO" id="GO:0009082">
    <property type="term" value="P:branched-chain amino acid biosynthetic process"/>
    <property type="evidence" value="ECO:0007669"/>
    <property type="project" value="UniProtKB-KW"/>
</dbReference>
<organism evidence="10 11">
    <name type="scientific">Alkalibacter saccharofermentans DSM 14828</name>
    <dbReference type="NCBI Taxonomy" id="1120975"/>
    <lineage>
        <taxon>Bacteria</taxon>
        <taxon>Bacillati</taxon>
        <taxon>Bacillota</taxon>
        <taxon>Clostridia</taxon>
        <taxon>Eubacteriales</taxon>
        <taxon>Eubacteriaceae</taxon>
        <taxon>Alkalibacter</taxon>
    </lineage>
</organism>
<dbReference type="GO" id="GO:0016836">
    <property type="term" value="F:hydro-lyase activity"/>
    <property type="evidence" value="ECO:0007669"/>
    <property type="project" value="TreeGrafter"/>
</dbReference>
<evidence type="ECO:0000256" key="3">
    <source>
        <dbReference type="ARBA" id="ARBA00022723"/>
    </source>
</evidence>
<reference evidence="10 11" key="1">
    <citation type="submission" date="2016-11" db="EMBL/GenBank/DDBJ databases">
        <authorList>
            <person name="Jaros S."/>
            <person name="Januszkiewicz K."/>
            <person name="Wedrychowicz H."/>
        </authorList>
    </citation>
    <scope>NUCLEOTIDE SEQUENCE [LARGE SCALE GENOMIC DNA]</scope>
    <source>
        <strain evidence="10 11">DSM 14828</strain>
    </source>
</reference>
<dbReference type="STRING" id="1120975.SAMN02746064_00610"/>
<dbReference type="InterPro" id="IPR056740">
    <property type="entry name" value="ILV_EDD_C"/>
</dbReference>
<accession>A0A1M4U1H5</accession>
<keyword evidence="5" id="KW-0411">Iron-sulfur</keyword>
<dbReference type="FunFam" id="3.50.30.80:FF:000001">
    <property type="entry name" value="Dihydroxy-acid dehydratase"/>
    <property type="match status" value="1"/>
</dbReference>
<dbReference type="GO" id="GO:0005829">
    <property type="term" value="C:cytosol"/>
    <property type="evidence" value="ECO:0007669"/>
    <property type="project" value="TreeGrafter"/>
</dbReference>
<dbReference type="Proteomes" id="UP000184251">
    <property type="component" value="Unassembled WGS sequence"/>
</dbReference>
<keyword evidence="4" id="KW-0408">Iron</keyword>
<keyword evidence="7" id="KW-0028">Amino-acid biosynthesis</keyword>
<dbReference type="Gene3D" id="3.50.30.80">
    <property type="entry name" value="IlvD/EDD C-terminal domain-like"/>
    <property type="match status" value="1"/>
</dbReference>
<dbReference type="SUPFAM" id="SSF143975">
    <property type="entry name" value="IlvD/EDD N-terminal domain-like"/>
    <property type="match status" value="1"/>
</dbReference>
<evidence type="ECO:0000259" key="9">
    <source>
        <dbReference type="Pfam" id="PF24877"/>
    </source>
</evidence>
<evidence type="ECO:0000256" key="4">
    <source>
        <dbReference type="ARBA" id="ARBA00023004"/>
    </source>
</evidence>
<comment type="similarity">
    <text evidence="1">Belongs to the IlvD/Edd family.</text>
</comment>
<keyword evidence="7" id="KW-0100">Branched-chain amino acid biosynthesis</keyword>
<dbReference type="InterPro" id="IPR042096">
    <property type="entry name" value="Dihydro-acid_dehy_C"/>
</dbReference>
<evidence type="ECO:0000256" key="5">
    <source>
        <dbReference type="ARBA" id="ARBA00023014"/>
    </source>
</evidence>
<dbReference type="Pfam" id="PF24877">
    <property type="entry name" value="ILV_EDD_C"/>
    <property type="match status" value="1"/>
</dbReference>
<feature type="domain" description="Dihydroxy-acid/6-phosphogluconate dehydratase C-terminal" evidence="9">
    <location>
        <begin position="369"/>
        <end position="569"/>
    </location>
</feature>
<dbReference type="InterPro" id="IPR037237">
    <property type="entry name" value="IlvD/EDD_N"/>
</dbReference>
<keyword evidence="6" id="KW-0456">Lyase</keyword>
<evidence type="ECO:0000256" key="2">
    <source>
        <dbReference type="ARBA" id="ARBA00022714"/>
    </source>
</evidence>
<evidence type="ECO:0000313" key="10">
    <source>
        <dbReference type="EMBL" id="SHE50588.1"/>
    </source>
</evidence>
<dbReference type="GO" id="GO:0046872">
    <property type="term" value="F:metal ion binding"/>
    <property type="evidence" value="ECO:0007669"/>
    <property type="project" value="UniProtKB-KW"/>
</dbReference>
<protein>
    <submittedName>
        <fullName evidence="10">Dihydroxy-acid dehydratase</fullName>
    </submittedName>
</protein>
<sequence length="573" mass="62831">MKLNSQKTRELAPEMDPLRMGMGWTLEDLEKPQIIVESTFGDSHPGSAHLMPFVEQAVKAINYEGAKAARYFTTDICDGMAQGHDGINYSLVSRDMIANMIEIHVNATTFDGGVFICSCDKGVPAHLMGIGRVNIPSIIVTGGVMNAGPDLLTLEQIGMYSALEQRGEITKEKLTYYKHNACPSCGACSFMGTAATMQVMAEALGLMLPGSALMPATCEDLNKVAYEAGVKVVELAKKGLKASDIVTRKSFENAIMVHAAISGSSNTLLHIPAIAHEFGIDIDSETFDEMHKNAHYLLDIRPTGKWPAEYFYYAGGVPRIMEEIKEMLHLDVMTVTGKTLGENLEDLKNNGFYEKCDEYLKERGIEREDIIRKFDNPIGKDGTIAILKGNLAPEGAVVKHSAVPKKMHKAILRARPFDSEEEALNAVIKKMINPGDAVFIRYEGPKGSGMPEMFYTTEAISSDEELSSSIALITDGRFSGASRGPAIGHVSPEAAEGGPIALVEENDLIEIDIKKRKLNIVGIGGERKDEDEVRRVLEDRKKLWKSKGEKYDKGVLRFYAKHAVSPMKGGYMD</sequence>
<name>A0A1M4U1H5_9FIRM</name>
<dbReference type="SUPFAM" id="SSF52016">
    <property type="entry name" value="LeuD/IlvD-like"/>
    <property type="match status" value="1"/>
</dbReference>
<dbReference type="PANTHER" id="PTHR43661:SF3">
    <property type="entry name" value="D-XYLONATE DEHYDRATASE YAGF-RELATED"/>
    <property type="match status" value="1"/>
</dbReference>
<dbReference type="AlphaFoldDB" id="A0A1M4U1H5"/>
<evidence type="ECO:0000256" key="6">
    <source>
        <dbReference type="ARBA" id="ARBA00023239"/>
    </source>
</evidence>
<keyword evidence="11" id="KW-1185">Reference proteome</keyword>
<dbReference type="PANTHER" id="PTHR43661">
    <property type="entry name" value="D-XYLONATE DEHYDRATASE"/>
    <property type="match status" value="1"/>
</dbReference>
<proteinExistence type="inferred from homology"/>
<evidence type="ECO:0000256" key="7">
    <source>
        <dbReference type="ARBA" id="ARBA00023304"/>
    </source>
</evidence>
<dbReference type="Pfam" id="PF00920">
    <property type="entry name" value="ILVD_EDD_N"/>
    <property type="match status" value="1"/>
</dbReference>
<dbReference type="EMBL" id="FQTU01000003">
    <property type="protein sequence ID" value="SHE50588.1"/>
    <property type="molecule type" value="Genomic_DNA"/>
</dbReference>
<dbReference type="PROSITE" id="PS00886">
    <property type="entry name" value="ILVD_EDD_1"/>
    <property type="match status" value="1"/>
</dbReference>
<evidence type="ECO:0000259" key="8">
    <source>
        <dbReference type="Pfam" id="PF00920"/>
    </source>
</evidence>
<dbReference type="InterPro" id="IPR000581">
    <property type="entry name" value="ILV_EDD_N"/>
</dbReference>
<feature type="domain" description="Dihydroxy-acid/6-phosphogluconate dehydratase N-terminal" evidence="8">
    <location>
        <begin position="31"/>
        <end position="343"/>
    </location>
</feature>
<keyword evidence="2" id="KW-0001">2Fe-2S</keyword>
<dbReference type="PROSITE" id="PS00887">
    <property type="entry name" value="ILVD_EDD_2"/>
    <property type="match status" value="1"/>
</dbReference>
<dbReference type="InterPro" id="IPR020558">
    <property type="entry name" value="DiOHA_6PGluconate_deHydtase_CS"/>
</dbReference>
<gene>
    <name evidence="10" type="ORF">SAMN02746064_00610</name>
</gene>
<dbReference type="GO" id="GO:0051537">
    <property type="term" value="F:2 iron, 2 sulfur cluster binding"/>
    <property type="evidence" value="ECO:0007669"/>
    <property type="project" value="UniProtKB-KW"/>
</dbReference>
<evidence type="ECO:0000313" key="11">
    <source>
        <dbReference type="Proteomes" id="UP000184251"/>
    </source>
</evidence>
<keyword evidence="3" id="KW-0479">Metal-binding</keyword>
<evidence type="ECO:0000256" key="1">
    <source>
        <dbReference type="ARBA" id="ARBA00006486"/>
    </source>
</evidence>